<gene>
    <name evidence="5" type="ORF">FR698_01950</name>
</gene>
<dbReference type="InParanoid" id="A0A5C7F0U5"/>
<dbReference type="InterPro" id="IPR052379">
    <property type="entry name" value="Type_VII_TA_RNase"/>
</dbReference>
<dbReference type="PANTHER" id="PTHR33397:SF5">
    <property type="entry name" value="RNASE YUTE-RELATED"/>
    <property type="match status" value="1"/>
</dbReference>
<comment type="caution">
    <text evidence="5">The sequence shown here is derived from an EMBL/GenBank/DDBJ whole genome shotgun (WGS) entry which is preliminary data.</text>
</comment>
<dbReference type="AlphaFoldDB" id="A0A5C7F0U5"/>
<dbReference type="InterPro" id="IPR037038">
    <property type="entry name" value="HepT-like_sf"/>
</dbReference>
<protein>
    <submittedName>
        <fullName evidence="5">DUF86 domain-containing protein</fullName>
    </submittedName>
</protein>
<dbReference type="InterPro" id="IPR008201">
    <property type="entry name" value="HepT-like"/>
</dbReference>
<dbReference type="EMBL" id="VPFL01000002">
    <property type="protein sequence ID" value="TXF13324.1"/>
    <property type="molecule type" value="Genomic_DNA"/>
</dbReference>
<dbReference type="SUPFAM" id="SSF81593">
    <property type="entry name" value="Nucleotidyltransferase substrate binding subunit/domain"/>
    <property type="match status" value="1"/>
</dbReference>
<reference evidence="5 6" key="1">
    <citation type="submission" date="2019-08" db="EMBL/GenBank/DDBJ databases">
        <title>Pelomicrobium methylotrophicum gen. nov., sp. nov. a moderately thermophilic, facultatively anaerobic, lithoautotrophic and methylotrophic bacterium isolated from a terrestrial mud volcano.</title>
        <authorList>
            <person name="Slobodkina G.B."/>
            <person name="Merkel A.Y."/>
            <person name="Slobodkin A.I."/>
        </authorList>
    </citation>
    <scope>NUCLEOTIDE SEQUENCE [LARGE SCALE GENOMIC DNA]</scope>
    <source>
        <strain evidence="5 6">SM250</strain>
    </source>
</reference>
<dbReference type="PANTHER" id="PTHR33397">
    <property type="entry name" value="UPF0331 PROTEIN YUTE"/>
    <property type="match status" value="1"/>
</dbReference>
<evidence type="ECO:0000256" key="4">
    <source>
        <dbReference type="ARBA" id="ARBA00024207"/>
    </source>
</evidence>
<dbReference type="Pfam" id="PF01934">
    <property type="entry name" value="HepT-like"/>
    <property type="match status" value="1"/>
</dbReference>
<keyword evidence="6" id="KW-1185">Reference proteome</keyword>
<name>A0A5C7F0U5_9PROT</name>
<dbReference type="Proteomes" id="UP000321201">
    <property type="component" value="Unassembled WGS sequence"/>
</dbReference>
<dbReference type="RefSeq" id="WP_147798498.1">
    <property type="nucleotide sequence ID" value="NZ_VPFL01000002.1"/>
</dbReference>
<evidence type="ECO:0000313" key="5">
    <source>
        <dbReference type="EMBL" id="TXF13324.1"/>
    </source>
</evidence>
<keyword evidence="2" id="KW-0540">Nuclease</keyword>
<comment type="similarity">
    <text evidence="4">Belongs to the HepT RNase toxin family.</text>
</comment>
<dbReference type="GO" id="GO:0110001">
    <property type="term" value="C:toxin-antitoxin complex"/>
    <property type="evidence" value="ECO:0007669"/>
    <property type="project" value="InterPro"/>
</dbReference>
<evidence type="ECO:0000313" key="6">
    <source>
        <dbReference type="Proteomes" id="UP000321201"/>
    </source>
</evidence>
<dbReference type="NCBIfam" id="NF047751">
    <property type="entry name" value="HepT_toxin"/>
    <property type="match status" value="1"/>
</dbReference>
<evidence type="ECO:0000256" key="2">
    <source>
        <dbReference type="ARBA" id="ARBA00022722"/>
    </source>
</evidence>
<dbReference type="OrthoDB" id="9796612at2"/>
<dbReference type="GO" id="GO:0016787">
    <property type="term" value="F:hydrolase activity"/>
    <property type="evidence" value="ECO:0007669"/>
    <property type="project" value="UniProtKB-KW"/>
</dbReference>
<evidence type="ECO:0000256" key="1">
    <source>
        <dbReference type="ARBA" id="ARBA00022649"/>
    </source>
</evidence>
<dbReference type="GO" id="GO:0004540">
    <property type="term" value="F:RNA nuclease activity"/>
    <property type="evidence" value="ECO:0007669"/>
    <property type="project" value="InterPro"/>
</dbReference>
<dbReference type="Gene3D" id="1.20.120.580">
    <property type="entry name" value="bsu32300-like"/>
    <property type="match status" value="1"/>
</dbReference>
<accession>A0A5C7F0U5</accession>
<keyword evidence="1" id="KW-1277">Toxin-antitoxin system</keyword>
<proteinExistence type="inferred from homology"/>
<keyword evidence="3" id="KW-0378">Hydrolase</keyword>
<evidence type="ECO:0000256" key="3">
    <source>
        <dbReference type="ARBA" id="ARBA00022801"/>
    </source>
</evidence>
<organism evidence="5 6">
    <name type="scientific">Pelomicrobium methylotrophicum</name>
    <dbReference type="NCBI Taxonomy" id="2602750"/>
    <lineage>
        <taxon>Bacteria</taxon>
        <taxon>Pseudomonadati</taxon>
        <taxon>Pseudomonadota</taxon>
        <taxon>Hydrogenophilia</taxon>
        <taxon>Hydrogenophilia incertae sedis</taxon>
        <taxon>Pelomicrobium</taxon>
    </lineage>
</organism>
<sequence>MLRPEVIRKRVQKLEEYLAILERYRGYLREEFLRDPEKYGSAERFLQLAIETINDMASHVIAEQGLGEVNANRDYARLLREHGYITPALEERWIRMIGFRNIPVHNYLDVDRDIVFDILQNDLDDLRALRDVFAHFL</sequence>